<reference evidence="1" key="1">
    <citation type="submission" date="2019-08" db="EMBL/GenBank/DDBJ databases">
        <title>Complete genome sequence of a mangrove-derived Streptomyces xiamenensis.</title>
        <authorList>
            <person name="Xu J."/>
        </authorList>
    </citation>
    <scope>NUCLEOTIDE SEQUENCE</scope>
    <source>
        <strain evidence="1">318</strain>
    </source>
</reference>
<protein>
    <submittedName>
        <fullName evidence="1">Uncharacterized protein</fullName>
    </submittedName>
</protein>
<name>A0A0F7FW80_9ACTN</name>
<dbReference type="Proteomes" id="UP000034034">
    <property type="component" value="Chromosome"/>
</dbReference>
<sequence length="152" mass="16351">MCGLDLPENLYDPVFPPGSEKEVLDSFEKYGGLFAGRSCVIEVDGEVAIRSETTAGGDFQTVIAREGVTVEEAEGRPVAGEFEAMVWPGLAVAKAPCTVPVNSDHNMMEGFLVYLQVSHPKDDEESVEVLSRLIQPYMAAAIDGVPCEERAG</sequence>
<keyword evidence="2" id="KW-1185">Reference proteome</keyword>
<proteinExistence type="predicted"/>
<dbReference type="HOGENOM" id="CLU_1721406_0_0_11"/>
<evidence type="ECO:0000313" key="1">
    <source>
        <dbReference type="EMBL" id="AKG44188.1"/>
    </source>
</evidence>
<dbReference type="AlphaFoldDB" id="A0A0F7FW80"/>
<dbReference type="EMBL" id="CP009922">
    <property type="protein sequence ID" value="AKG44188.1"/>
    <property type="molecule type" value="Genomic_DNA"/>
</dbReference>
<dbReference type="KEGG" id="sxi:SXIM_28040"/>
<accession>A0A0F7FW80</accession>
<organism evidence="1 2">
    <name type="scientific">Streptomyces xiamenensis</name>
    <dbReference type="NCBI Taxonomy" id="408015"/>
    <lineage>
        <taxon>Bacteria</taxon>
        <taxon>Bacillati</taxon>
        <taxon>Actinomycetota</taxon>
        <taxon>Actinomycetes</taxon>
        <taxon>Kitasatosporales</taxon>
        <taxon>Streptomycetaceae</taxon>
        <taxon>Streptomyces</taxon>
    </lineage>
</organism>
<gene>
    <name evidence="1" type="ORF">SXIM_28040</name>
</gene>
<evidence type="ECO:0000313" key="2">
    <source>
        <dbReference type="Proteomes" id="UP000034034"/>
    </source>
</evidence>
<dbReference type="STRING" id="408015.SXIM_28040"/>
<dbReference type="PATRIC" id="fig|408015.6.peg.2842"/>